<evidence type="ECO:0000313" key="2">
    <source>
        <dbReference type="EMBL" id="VEG12607.1"/>
    </source>
</evidence>
<organism evidence="2 3">
    <name type="scientific">Moraxella cuniculi</name>
    <dbReference type="NCBI Taxonomy" id="34061"/>
    <lineage>
        <taxon>Bacteria</taxon>
        <taxon>Pseudomonadati</taxon>
        <taxon>Pseudomonadota</taxon>
        <taxon>Gammaproteobacteria</taxon>
        <taxon>Moraxellales</taxon>
        <taxon>Moraxellaceae</taxon>
        <taxon>Moraxella</taxon>
    </lineage>
</organism>
<name>A0A448GV22_9GAMM</name>
<dbReference type="OrthoDB" id="9798761at2"/>
<feature type="domain" description="DUF5655" evidence="1">
    <location>
        <begin position="192"/>
        <end position="300"/>
    </location>
</feature>
<gene>
    <name evidence="2" type="ORF">NCTC10297_00535</name>
</gene>
<dbReference type="InterPro" id="IPR043714">
    <property type="entry name" value="DUF5655"/>
</dbReference>
<dbReference type="AlphaFoldDB" id="A0A448GV22"/>
<evidence type="ECO:0000313" key="3">
    <source>
        <dbReference type="Proteomes" id="UP000274100"/>
    </source>
</evidence>
<protein>
    <submittedName>
        <fullName evidence="2">Uncharacterized conserved protein</fullName>
    </submittedName>
</protein>
<dbReference type="Pfam" id="PF18899">
    <property type="entry name" value="DUF5655"/>
    <property type="match status" value="1"/>
</dbReference>
<proteinExistence type="predicted"/>
<dbReference type="RefSeq" id="WP_126329895.1">
    <property type="nucleotide sequence ID" value="NZ_LR134343.1"/>
</dbReference>
<reference evidence="2 3" key="1">
    <citation type="submission" date="2018-12" db="EMBL/GenBank/DDBJ databases">
        <authorList>
            <consortium name="Pathogen Informatics"/>
        </authorList>
    </citation>
    <scope>NUCLEOTIDE SEQUENCE [LARGE SCALE GENOMIC DNA]</scope>
    <source>
        <strain evidence="2 3">NCTC10297</strain>
    </source>
</reference>
<accession>A0A448GV22</accession>
<dbReference type="Proteomes" id="UP000274100">
    <property type="component" value="Chromosome"/>
</dbReference>
<dbReference type="EMBL" id="LR134343">
    <property type="protein sequence ID" value="VEG12607.1"/>
    <property type="molecule type" value="Genomic_DNA"/>
</dbReference>
<dbReference type="GO" id="GO:0003676">
    <property type="term" value="F:nucleic acid binding"/>
    <property type="evidence" value="ECO:0007669"/>
    <property type="project" value="InterPro"/>
</dbReference>
<dbReference type="InterPro" id="IPR011856">
    <property type="entry name" value="tRNA_endonuc-like_dom_sf"/>
</dbReference>
<evidence type="ECO:0000259" key="1">
    <source>
        <dbReference type="Pfam" id="PF18899"/>
    </source>
</evidence>
<sequence length="303" mass="35001">MQIFYKNKANLCQLKEMPFRREKDIQAIFENNLTQTTGLILVKSEFSVQNQRIDTLAFDAENNAFVIIEYKRNHNYSVFDQGISYLNTLLKHKADFVLEYNERFDQSLRKNQVDWSQSKVVFVAPAFNQTQKQAVDFKDLNIELWEIKQFENDIVVINGLPKSAYQPSIKLSNDKNNDELAKITKELKTYSEDEHLLGKSDDVVELYQIFKQGILNLNPEITTTAKKLYISFKLNGTISDIEIQKSGLKIAINMKKGELDDPKNLTKDVSAIGHWGNGDYQVIVKDTENLEYIMSLIKQALKI</sequence>
<dbReference type="Gene3D" id="3.40.1350.10">
    <property type="match status" value="1"/>
</dbReference>
<dbReference type="KEGG" id="mcun:NCTC10297_00535"/>